<protein>
    <submittedName>
        <fullName evidence="1">Uncharacterized protein</fullName>
    </submittedName>
</protein>
<dbReference type="EMBL" id="ANIY01005794">
    <property type="protein sequence ID" value="ETP27512.1"/>
    <property type="molecule type" value="Genomic_DNA"/>
</dbReference>
<evidence type="ECO:0000313" key="1">
    <source>
        <dbReference type="EMBL" id="ETP27512.1"/>
    </source>
</evidence>
<name>W2XYA8_PHYNI</name>
<dbReference type="Proteomes" id="UP000018948">
    <property type="component" value="Unassembled WGS sequence"/>
</dbReference>
<sequence>MTRRQMRVLLRNLAANAALATLWFGLMAGDGFRLIHLAIADELSSFLTPSSSGAKHTFASGWGRLDEAAARYLRTWVHVQQGNASTAEATKRLLDAVPKPRITKSRLIEAAALGDDAGEAEWVLPTGTDLRGLPTYQMRTILADCRINGRVQFLTSWEPTWEPAVNLPSNEIRIYR</sequence>
<gene>
    <name evidence="1" type="ORF">F442_23212</name>
</gene>
<dbReference type="CDD" id="cd00024">
    <property type="entry name" value="CD_CSD"/>
    <property type="match status" value="1"/>
</dbReference>
<organism evidence="1 2">
    <name type="scientific">Phytophthora nicotianae P10297</name>
    <dbReference type="NCBI Taxonomy" id="1317064"/>
    <lineage>
        <taxon>Eukaryota</taxon>
        <taxon>Sar</taxon>
        <taxon>Stramenopiles</taxon>
        <taxon>Oomycota</taxon>
        <taxon>Peronosporomycetes</taxon>
        <taxon>Peronosporales</taxon>
        <taxon>Peronosporaceae</taxon>
        <taxon>Phytophthora</taxon>
    </lineage>
</organism>
<accession>W2XYA8</accession>
<reference evidence="1 2" key="1">
    <citation type="submission" date="2013-11" db="EMBL/GenBank/DDBJ databases">
        <title>The Genome Sequence of Phytophthora parasitica P10297.</title>
        <authorList>
            <consortium name="The Broad Institute Genomics Platform"/>
            <person name="Russ C."/>
            <person name="Tyler B."/>
            <person name="Panabieres F."/>
            <person name="Shan W."/>
            <person name="Tripathy S."/>
            <person name="Grunwald N."/>
            <person name="Machado M."/>
            <person name="Johnson C.S."/>
            <person name="Walker B."/>
            <person name="Young S.K."/>
            <person name="Zeng Q."/>
            <person name="Gargeya S."/>
            <person name="Fitzgerald M."/>
            <person name="Haas B."/>
            <person name="Abouelleil A."/>
            <person name="Allen A.W."/>
            <person name="Alvarado L."/>
            <person name="Arachchi H.M."/>
            <person name="Berlin A.M."/>
            <person name="Chapman S.B."/>
            <person name="Gainer-Dewar J."/>
            <person name="Goldberg J."/>
            <person name="Griggs A."/>
            <person name="Gujja S."/>
            <person name="Hansen M."/>
            <person name="Howarth C."/>
            <person name="Imamovic A."/>
            <person name="Ireland A."/>
            <person name="Larimer J."/>
            <person name="McCowan C."/>
            <person name="Murphy C."/>
            <person name="Pearson M."/>
            <person name="Poon T.W."/>
            <person name="Priest M."/>
            <person name="Roberts A."/>
            <person name="Saif S."/>
            <person name="Shea T."/>
            <person name="Sisk P."/>
            <person name="Sykes S."/>
            <person name="Wortman J."/>
            <person name="Nusbaum C."/>
            <person name="Birren B."/>
        </authorList>
    </citation>
    <scope>NUCLEOTIDE SEQUENCE [LARGE SCALE GENOMIC DNA]</scope>
    <source>
        <strain evidence="1 2">P10297</strain>
    </source>
</reference>
<dbReference type="AlphaFoldDB" id="W2XYA8"/>
<evidence type="ECO:0000313" key="2">
    <source>
        <dbReference type="Proteomes" id="UP000018948"/>
    </source>
</evidence>
<proteinExistence type="predicted"/>
<comment type="caution">
    <text evidence="1">The sequence shown here is derived from an EMBL/GenBank/DDBJ whole genome shotgun (WGS) entry which is preliminary data.</text>
</comment>